<dbReference type="EMBL" id="KN716781">
    <property type="protein sequence ID" value="KJH41669.1"/>
    <property type="molecule type" value="Genomic_DNA"/>
</dbReference>
<dbReference type="Proteomes" id="UP000053766">
    <property type="component" value="Unassembled WGS sequence"/>
</dbReference>
<reference evidence="3" key="2">
    <citation type="journal article" date="2016" name="Sci. Rep.">
        <title>Dictyocaulus viviparus genome, variome and transcriptome elucidate lungworm biology and support future intervention.</title>
        <authorList>
            <person name="McNulty S.N."/>
            <person name="Strube C."/>
            <person name="Rosa B.A."/>
            <person name="Martin J.C."/>
            <person name="Tyagi R."/>
            <person name="Choi Y.J."/>
            <person name="Wang Q."/>
            <person name="Hallsworth Pepin K."/>
            <person name="Zhang X."/>
            <person name="Ozersky P."/>
            <person name="Wilson R.K."/>
            <person name="Sternberg P.W."/>
            <person name="Gasser R.B."/>
            <person name="Mitreva M."/>
        </authorList>
    </citation>
    <scope>NUCLEOTIDE SEQUENCE [LARGE SCALE GENOMIC DNA]</scope>
    <source>
        <strain evidence="3">HannoverDv2000</strain>
    </source>
</reference>
<keyword evidence="1" id="KW-0472">Membrane</keyword>
<reference evidence="2 3" key="1">
    <citation type="submission" date="2013-11" db="EMBL/GenBank/DDBJ databases">
        <title>Draft genome of the bovine lungworm Dictyocaulus viviparus.</title>
        <authorList>
            <person name="Mitreva M."/>
        </authorList>
    </citation>
    <scope>NUCLEOTIDE SEQUENCE [LARGE SCALE GENOMIC DNA]</scope>
    <source>
        <strain evidence="2 3">HannoverDv2000</strain>
    </source>
</reference>
<accession>A0A0D8XDG5</accession>
<evidence type="ECO:0000313" key="3">
    <source>
        <dbReference type="Proteomes" id="UP000053766"/>
    </source>
</evidence>
<organism evidence="2 3">
    <name type="scientific">Dictyocaulus viviparus</name>
    <name type="common">Bovine lungworm</name>
    <dbReference type="NCBI Taxonomy" id="29172"/>
    <lineage>
        <taxon>Eukaryota</taxon>
        <taxon>Metazoa</taxon>
        <taxon>Ecdysozoa</taxon>
        <taxon>Nematoda</taxon>
        <taxon>Chromadorea</taxon>
        <taxon>Rhabditida</taxon>
        <taxon>Rhabditina</taxon>
        <taxon>Rhabditomorpha</taxon>
        <taxon>Strongyloidea</taxon>
        <taxon>Metastrongylidae</taxon>
        <taxon>Dictyocaulus</taxon>
    </lineage>
</organism>
<sequence>MDKASSRTRHFGPLCRGPRPGDCDPVSCGGTCESRYISGFVLSTFHQTNADKVSQIRSASNHQLRRRRRAGEKICSIIGMHPHARCRSYSTLPSVAQRLIRIWSMDVKDRRRRFSNDILKRISDRRRHHQLINGNSRFCCRSIAPEKTLTMKFHANATGKRSIIAVLSIIIILTSLLLR</sequence>
<name>A0A0D8XDG5_DICVI</name>
<feature type="transmembrane region" description="Helical" evidence="1">
    <location>
        <begin position="161"/>
        <end position="178"/>
    </location>
</feature>
<evidence type="ECO:0000256" key="1">
    <source>
        <dbReference type="SAM" id="Phobius"/>
    </source>
</evidence>
<dbReference type="AlphaFoldDB" id="A0A0D8XDG5"/>
<evidence type="ECO:0000313" key="2">
    <source>
        <dbReference type="EMBL" id="KJH41669.1"/>
    </source>
</evidence>
<proteinExistence type="predicted"/>
<protein>
    <submittedName>
        <fullName evidence="2">Uncharacterized protein</fullName>
    </submittedName>
</protein>
<dbReference type="OrthoDB" id="5794420at2759"/>
<keyword evidence="1" id="KW-1133">Transmembrane helix</keyword>
<keyword evidence="1" id="KW-0812">Transmembrane</keyword>
<gene>
    <name evidence="2" type="ORF">DICVIV_12353</name>
</gene>
<keyword evidence="3" id="KW-1185">Reference proteome</keyword>